<evidence type="ECO:0000256" key="1">
    <source>
        <dbReference type="SAM" id="MobiDB-lite"/>
    </source>
</evidence>
<feature type="region of interest" description="Disordered" evidence="1">
    <location>
        <begin position="24"/>
        <end position="55"/>
    </location>
</feature>
<evidence type="ECO:0000313" key="2">
    <source>
        <dbReference type="EMBL" id="MBN8430966.1"/>
    </source>
</evidence>
<proteinExistence type="predicted"/>
<accession>A0ABS3E6Q6</accession>
<sequence length="55" mass="6474">MTLEAADWHKLDYLGAHIYGKSRYGYKKTPLGRGGEAREELALRRKQRSRRVNRN</sequence>
<name>A0ABS3E6Q6_9GAMM</name>
<dbReference type="Proteomes" id="UP000664293">
    <property type="component" value="Unassembled WGS sequence"/>
</dbReference>
<evidence type="ECO:0008006" key="4">
    <source>
        <dbReference type="Google" id="ProtNLM"/>
    </source>
</evidence>
<dbReference type="EMBL" id="JAEKJR010000002">
    <property type="protein sequence ID" value="MBN8430966.1"/>
    <property type="molecule type" value="Genomic_DNA"/>
</dbReference>
<keyword evidence="3" id="KW-1185">Reference proteome</keyword>
<comment type="caution">
    <text evidence="2">The sequence shown here is derived from an EMBL/GenBank/DDBJ whole genome shotgun (WGS) entry which is preliminary data.</text>
</comment>
<feature type="compositionally biased region" description="Basic residues" evidence="1">
    <location>
        <begin position="44"/>
        <end position="55"/>
    </location>
</feature>
<organism evidence="2 3">
    <name type="scientific">Microbulbifer salipaludis</name>
    <dbReference type="NCBI Taxonomy" id="187980"/>
    <lineage>
        <taxon>Bacteria</taxon>
        <taxon>Pseudomonadati</taxon>
        <taxon>Pseudomonadota</taxon>
        <taxon>Gammaproteobacteria</taxon>
        <taxon>Cellvibrionales</taxon>
        <taxon>Microbulbiferaceae</taxon>
        <taxon>Microbulbifer</taxon>
    </lineage>
</organism>
<evidence type="ECO:0000313" key="3">
    <source>
        <dbReference type="Proteomes" id="UP000664293"/>
    </source>
</evidence>
<protein>
    <recommendedName>
        <fullName evidence="4">Transposase</fullName>
    </recommendedName>
</protein>
<reference evidence="2 3" key="1">
    <citation type="submission" date="2020-12" db="EMBL/GenBank/DDBJ databases">
        <title>Oil enriched cultivation method for isolating marine PHA-producing bacteria.</title>
        <authorList>
            <person name="Zheng W."/>
            <person name="Yu S."/>
            <person name="Huang Y."/>
        </authorList>
    </citation>
    <scope>NUCLEOTIDE SEQUENCE [LARGE SCALE GENOMIC DNA]</scope>
    <source>
        <strain evidence="2 3">SN0-2</strain>
    </source>
</reference>
<gene>
    <name evidence="2" type="ORF">JF535_08900</name>
</gene>